<comment type="caution">
    <text evidence="3">The sequence shown here is derived from an EMBL/GenBank/DDBJ whole genome shotgun (WGS) entry which is preliminary data.</text>
</comment>
<dbReference type="OrthoDB" id="6077919at2759"/>
<keyword evidence="4" id="KW-1185">Reference proteome</keyword>
<evidence type="ECO:0000256" key="2">
    <source>
        <dbReference type="SAM" id="Phobius"/>
    </source>
</evidence>
<evidence type="ECO:0000313" key="3">
    <source>
        <dbReference type="EMBL" id="KAF2893035.1"/>
    </source>
</evidence>
<dbReference type="AlphaFoldDB" id="A0A8K0D1E8"/>
<keyword evidence="2" id="KW-1133">Transmembrane helix</keyword>
<feature type="transmembrane region" description="Helical" evidence="2">
    <location>
        <begin position="45"/>
        <end position="66"/>
    </location>
</feature>
<evidence type="ECO:0008006" key="5">
    <source>
        <dbReference type="Google" id="ProtNLM"/>
    </source>
</evidence>
<dbReference type="Proteomes" id="UP000801492">
    <property type="component" value="Unassembled WGS sequence"/>
</dbReference>
<sequence length="125" mass="14134">MHHDDNIDSYTEKPEIVTMYNTKGGVTVFDKLCMSYDCAKSTRRWLMVVFFSAMNIAAINTCVIYSSNNPNTNMLTDADPEYIFSRDAANGLFSSSVSSDELSSTVLKENHDTNIPERQTKEEKK</sequence>
<reference evidence="3" key="1">
    <citation type="submission" date="2019-08" db="EMBL/GenBank/DDBJ databases">
        <title>The genome of the North American firefly Photinus pyralis.</title>
        <authorList>
            <consortium name="Photinus pyralis genome working group"/>
            <person name="Fallon T.R."/>
            <person name="Sander Lower S.E."/>
            <person name="Weng J.-K."/>
        </authorList>
    </citation>
    <scope>NUCLEOTIDE SEQUENCE</scope>
    <source>
        <strain evidence="3">TRF0915ILg1</strain>
        <tissue evidence="3">Whole body</tissue>
    </source>
</reference>
<accession>A0A8K0D1E8</accession>
<feature type="region of interest" description="Disordered" evidence="1">
    <location>
        <begin position="102"/>
        <end position="125"/>
    </location>
</feature>
<organism evidence="3 4">
    <name type="scientific">Ignelater luminosus</name>
    <name type="common">Cucubano</name>
    <name type="synonym">Pyrophorus luminosus</name>
    <dbReference type="NCBI Taxonomy" id="2038154"/>
    <lineage>
        <taxon>Eukaryota</taxon>
        <taxon>Metazoa</taxon>
        <taxon>Ecdysozoa</taxon>
        <taxon>Arthropoda</taxon>
        <taxon>Hexapoda</taxon>
        <taxon>Insecta</taxon>
        <taxon>Pterygota</taxon>
        <taxon>Neoptera</taxon>
        <taxon>Endopterygota</taxon>
        <taxon>Coleoptera</taxon>
        <taxon>Polyphaga</taxon>
        <taxon>Elateriformia</taxon>
        <taxon>Elateroidea</taxon>
        <taxon>Elateridae</taxon>
        <taxon>Agrypninae</taxon>
        <taxon>Pyrophorini</taxon>
        <taxon>Ignelater</taxon>
    </lineage>
</organism>
<name>A0A8K0D1E8_IGNLU</name>
<feature type="compositionally biased region" description="Basic and acidic residues" evidence="1">
    <location>
        <begin position="108"/>
        <end position="125"/>
    </location>
</feature>
<evidence type="ECO:0000313" key="4">
    <source>
        <dbReference type="Proteomes" id="UP000801492"/>
    </source>
</evidence>
<keyword evidence="2" id="KW-0812">Transmembrane</keyword>
<keyword evidence="2" id="KW-0472">Membrane</keyword>
<proteinExistence type="predicted"/>
<dbReference type="EMBL" id="VTPC01008283">
    <property type="protein sequence ID" value="KAF2893035.1"/>
    <property type="molecule type" value="Genomic_DNA"/>
</dbReference>
<gene>
    <name evidence="3" type="ORF">ILUMI_13138</name>
</gene>
<evidence type="ECO:0000256" key="1">
    <source>
        <dbReference type="SAM" id="MobiDB-lite"/>
    </source>
</evidence>
<protein>
    <recommendedName>
        <fullName evidence="5">PiggyBac transposable element-derived protein domain-containing protein</fullName>
    </recommendedName>
</protein>